<dbReference type="STRING" id="765912.Thimo_3457"/>
<dbReference type="Proteomes" id="UP000010816">
    <property type="component" value="Chromosome"/>
</dbReference>
<dbReference type="OrthoDB" id="338425at2"/>
<dbReference type="eggNOG" id="COG1487">
    <property type="taxonomic scope" value="Bacteria"/>
</dbReference>
<name>L0H1L9_9GAMM</name>
<keyword evidence="2" id="KW-1185">Reference proteome</keyword>
<sequence>MTPAPTYIIDSDVFISAKNGYYAFVICPGFWDSLIHHHEQGRVHSLDRIQQELLAGREDEDLVQWVKNDVPDGFFLSSQRAEVIRAYQEIMLWVQRNPQYVDNAKAKFATEADGWLVAYARVKGVDVVTNEQPRPEARGRILLPDVCNRFDVRFHDTFAMLKSLRVRFDFAATT</sequence>
<dbReference type="InterPro" id="IPR016541">
    <property type="entry name" value="UCP008505"/>
</dbReference>
<protein>
    <recommendedName>
        <fullName evidence="3">DUF4411 family protein</fullName>
    </recommendedName>
</protein>
<proteinExistence type="predicted"/>
<dbReference type="EMBL" id="CP003051">
    <property type="protein sequence ID" value="AGA92121.1"/>
    <property type="molecule type" value="Genomic_DNA"/>
</dbReference>
<evidence type="ECO:0000313" key="1">
    <source>
        <dbReference type="EMBL" id="AGA92121.1"/>
    </source>
</evidence>
<accession>L0H1L9</accession>
<dbReference type="AlphaFoldDB" id="L0H1L9"/>
<evidence type="ECO:0008006" key="3">
    <source>
        <dbReference type="Google" id="ProtNLM"/>
    </source>
</evidence>
<reference evidence="1 2" key="1">
    <citation type="submission" date="2011-09" db="EMBL/GenBank/DDBJ databases">
        <title>Complete sequence of chromosome of Thioflavicoccus mobilis 8321.</title>
        <authorList>
            <consortium name="US DOE Joint Genome Institute"/>
            <person name="Lucas S."/>
            <person name="Han J."/>
            <person name="Lapidus A."/>
            <person name="Cheng J.-F."/>
            <person name="Goodwin L."/>
            <person name="Pitluck S."/>
            <person name="Peters L."/>
            <person name="Ovchinnikova G."/>
            <person name="Lu M."/>
            <person name="Detter J.C."/>
            <person name="Han C."/>
            <person name="Tapia R."/>
            <person name="Land M."/>
            <person name="Hauser L."/>
            <person name="Kyrpides N."/>
            <person name="Ivanova N."/>
            <person name="Pagani I."/>
            <person name="Vogl K."/>
            <person name="Liu Z."/>
            <person name="Imhoff J."/>
            <person name="Thiel V."/>
            <person name="Frigaard N.-U."/>
            <person name="Bryant D."/>
            <person name="Woyke T."/>
        </authorList>
    </citation>
    <scope>NUCLEOTIDE SEQUENCE [LARGE SCALE GENOMIC DNA]</scope>
    <source>
        <strain evidence="1 2">8321</strain>
    </source>
</reference>
<dbReference type="Pfam" id="PF14367">
    <property type="entry name" value="DUF4411"/>
    <property type="match status" value="1"/>
</dbReference>
<gene>
    <name evidence="1" type="ORF">Thimo_3457</name>
</gene>
<evidence type="ECO:0000313" key="2">
    <source>
        <dbReference type="Proteomes" id="UP000010816"/>
    </source>
</evidence>
<organism evidence="1 2">
    <name type="scientific">Thioflavicoccus mobilis 8321</name>
    <dbReference type="NCBI Taxonomy" id="765912"/>
    <lineage>
        <taxon>Bacteria</taxon>
        <taxon>Pseudomonadati</taxon>
        <taxon>Pseudomonadota</taxon>
        <taxon>Gammaproteobacteria</taxon>
        <taxon>Chromatiales</taxon>
        <taxon>Chromatiaceae</taxon>
        <taxon>Thioflavicoccus</taxon>
    </lineage>
</organism>
<dbReference type="RefSeq" id="WP_015282248.1">
    <property type="nucleotide sequence ID" value="NC_019940.1"/>
</dbReference>
<dbReference type="KEGG" id="tmb:Thimo_3457"/>
<dbReference type="HOGENOM" id="CLU_116293_0_1_6"/>